<dbReference type="InterPro" id="IPR006311">
    <property type="entry name" value="TAT_signal"/>
</dbReference>
<dbReference type="Pfam" id="PF13645">
    <property type="entry name" value="YkuD_2"/>
    <property type="match status" value="1"/>
</dbReference>
<evidence type="ECO:0008006" key="4">
    <source>
        <dbReference type="Google" id="ProtNLM"/>
    </source>
</evidence>
<proteinExistence type="predicted"/>
<feature type="chain" id="PRO_5036814968" description="Twin-arginine translocation pathway signal protein" evidence="1">
    <location>
        <begin position="25"/>
        <end position="197"/>
    </location>
</feature>
<evidence type="ECO:0000313" key="2">
    <source>
        <dbReference type="EMBL" id="GGD99527.1"/>
    </source>
</evidence>
<reference evidence="2" key="2">
    <citation type="submission" date="2020-09" db="EMBL/GenBank/DDBJ databases">
        <authorList>
            <person name="Sun Q."/>
            <person name="Zhou Y."/>
        </authorList>
    </citation>
    <scope>NUCLEOTIDE SEQUENCE</scope>
    <source>
        <strain evidence="2">CGMCC 1.15519</strain>
    </source>
</reference>
<dbReference type="PROSITE" id="PS51318">
    <property type="entry name" value="TAT"/>
    <property type="match status" value="1"/>
</dbReference>
<keyword evidence="3" id="KW-1185">Reference proteome</keyword>
<accession>A0A916ZIZ6</accession>
<dbReference type="InterPro" id="IPR032676">
    <property type="entry name" value="YkuD_2"/>
</dbReference>
<feature type="signal peptide" evidence="1">
    <location>
        <begin position="1"/>
        <end position="24"/>
    </location>
</feature>
<sequence length="197" mass="21061">MLDRRGFFASVMAGAALAAVPAAAVVATPIDARLRERAMSAFARHRGRVRFTDVIGVADYSQPSREKRFHLVNVGSGAVTSLLVAHGRGSDPQHTGWLTRFSNDDGSNASCAGAFVTDNEYVGKHGRSMRLTGLEPSNCNAMERAIVVHAAPYVNAAMARDLGKVGRSLGCFTVTEADLDQVLTRLGPGHFLYSDKV</sequence>
<comment type="caution">
    <text evidence="2">The sequence shown here is derived from an EMBL/GenBank/DDBJ whole genome shotgun (WGS) entry which is preliminary data.</text>
</comment>
<dbReference type="AlphaFoldDB" id="A0A916ZIZ6"/>
<dbReference type="EMBL" id="BMJM01000001">
    <property type="protein sequence ID" value="GGD99527.1"/>
    <property type="molecule type" value="Genomic_DNA"/>
</dbReference>
<dbReference type="Proteomes" id="UP000635071">
    <property type="component" value="Unassembled WGS sequence"/>
</dbReference>
<organism evidence="2 3">
    <name type="scientific">Sandarakinorhabdus glacialis</name>
    <dbReference type="NCBI Taxonomy" id="1614636"/>
    <lineage>
        <taxon>Bacteria</taxon>
        <taxon>Pseudomonadati</taxon>
        <taxon>Pseudomonadota</taxon>
        <taxon>Alphaproteobacteria</taxon>
        <taxon>Sphingomonadales</taxon>
        <taxon>Sphingosinicellaceae</taxon>
        <taxon>Sandarakinorhabdus</taxon>
    </lineage>
</organism>
<protein>
    <recommendedName>
        <fullName evidence="4">Twin-arginine translocation pathway signal protein</fullName>
    </recommendedName>
</protein>
<evidence type="ECO:0000256" key="1">
    <source>
        <dbReference type="SAM" id="SignalP"/>
    </source>
</evidence>
<name>A0A916ZIZ6_9SPHN</name>
<dbReference type="PANTHER" id="PTHR38477:SF1">
    <property type="entry name" value="MUREIN L,D-TRANSPEPTIDASE CATALYTIC DOMAIN FAMILY PROTEIN"/>
    <property type="match status" value="1"/>
</dbReference>
<reference evidence="2" key="1">
    <citation type="journal article" date="2014" name="Int. J. Syst. Evol. Microbiol.">
        <title>Complete genome sequence of Corynebacterium casei LMG S-19264T (=DSM 44701T), isolated from a smear-ripened cheese.</title>
        <authorList>
            <consortium name="US DOE Joint Genome Institute (JGI-PGF)"/>
            <person name="Walter F."/>
            <person name="Albersmeier A."/>
            <person name="Kalinowski J."/>
            <person name="Ruckert C."/>
        </authorList>
    </citation>
    <scope>NUCLEOTIDE SEQUENCE</scope>
    <source>
        <strain evidence="2">CGMCC 1.15519</strain>
    </source>
</reference>
<evidence type="ECO:0000313" key="3">
    <source>
        <dbReference type="Proteomes" id="UP000635071"/>
    </source>
</evidence>
<keyword evidence="1" id="KW-0732">Signal</keyword>
<gene>
    <name evidence="2" type="ORF">GCM10011529_02100</name>
</gene>
<dbReference type="PANTHER" id="PTHR38477">
    <property type="entry name" value="HYPOTHETICAL EXPORTED PROTEIN"/>
    <property type="match status" value="1"/>
</dbReference>